<keyword evidence="3" id="KW-1185">Reference proteome</keyword>
<accession>A0A545U7A0</accession>
<gene>
    <name evidence="2" type="ORF">FLL46_19380</name>
</gene>
<dbReference type="Proteomes" id="UP000315439">
    <property type="component" value="Unassembled WGS sequence"/>
</dbReference>
<sequence length="370" mass="41847">MKIRKHFLLVGLFLCVGASSIAHANVENYRLIPPDSLNQQVNQTKQLLLFQKIQQATSPLELAQQIVRSKSLSTVNKEYLLFELAKNLRITNLQIKQANKQSALSYIKSLKPQLKTVLSDGNHQQVIIAFPFDKAAEASQEYLKLSQLAEKVTTLIQQADYATLSLQNEFLSLDKKQTQLTKKIIGQLSQQQAEYFVDWSLERSDINLESKLIFALKAKNKNVVLNLLQDKKSIPLHRYLQAVINLWSKSQQLSAIASISKNENYASQMMYLVNDLNIPREQKINFWISQLDKSTSGASAAHSLAKIMNNDLADNLAQKSIETQSQSFQSRALLALNLSKQDYAKEKIKMLLEDGLVSANLAKEVSKWLN</sequence>
<dbReference type="EMBL" id="VIKS01000012">
    <property type="protein sequence ID" value="TQV85330.1"/>
    <property type="molecule type" value="Genomic_DNA"/>
</dbReference>
<feature type="chain" id="PRO_5022133506" description="HEAT repeat domain-containing protein" evidence="1">
    <location>
        <begin position="25"/>
        <end position="370"/>
    </location>
</feature>
<organism evidence="2 3">
    <name type="scientific">Aliikangiella coralliicola</name>
    <dbReference type="NCBI Taxonomy" id="2592383"/>
    <lineage>
        <taxon>Bacteria</taxon>
        <taxon>Pseudomonadati</taxon>
        <taxon>Pseudomonadota</taxon>
        <taxon>Gammaproteobacteria</taxon>
        <taxon>Oceanospirillales</taxon>
        <taxon>Pleioneaceae</taxon>
        <taxon>Aliikangiella</taxon>
    </lineage>
</organism>
<feature type="signal peptide" evidence="1">
    <location>
        <begin position="1"/>
        <end position="24"/>
    </location>
</feature>
<protein>
    <recommendedName>
        <fullName evidence="4">HEAT repeat domain-containing protein</fullName>
    </recommendedName>
</protein>
<evidence type="ECO:0008006" key="4">
    <source>
        <dbReference type="Google" id="ProtNLM"/>
    </source>
</evidence>
<dbReference type="RefSeq" id="WP_142933007.1">
    <property type="nucleotide sequence ID" value="NZ_ML660168.1"/>
</dbReference>
<name>A0A545U7A0_9GAMM</name>
<reference evidence="2 3" key="1">
    <citation type="submission" date="2019-07" db="EMBL/GenBank/DDBJ databases">
        <title>Draft genome for Aliikangiella sp. M105.</title>
        <authorList>
            <person name="Wang G."/>
        </authorList>
    </citation>
    <scope>NUCLEOTIDE SEQUENCE [LARGE SCALE GENOMIC DNA]</scope>
    <source>
        <strain evidence="2 3">M105</strain>
    </source>
</reference>
<keyword evidence="1" id="KW-0732">Signal</keyword>
<evidence type="ECO:0000313" key="2">
    <source>
        <dbReference type="EMBL" id="TQV85330.1"/>
    </source>
</evidence>
<proteinExistence type="predicted"/>
<evidence type="ECO:0000313" key="3">
    <source>
        <dbReference type="Proteomes" id="UP000315439"/>
    </source>
</evidence>
<comment type="caution">
    <text evidence="2">The sequence shown here is derived from an EMBL/GenBank/DDBJ whole genome shotgun (WGS) entry which is preliminary data.</text>
</comment>
<evidence type="ECO:0000256" key="1">
    <source>
        <dbReference type="SAM" id="SignalP"/>
    </source>
</evidence>
<dbReference type="AlphaFoldDB" id="A0A545U7A0"/>